<dbReference type="Gene3D" id="3.30.300.30">
    <property type="match status" value="1"/>
</dbReference>
<proteinExistence type="predicted"/>
<feature type="domain" description="AMP-dependent synthetase/ligase" evidence="2">
    <location>
        <begin position="525"/>
        <end position="695"/>
    </location>
</feature>
<organism evidence="3 4">
    <name type="scientific">Aminithiophilus ramosus</name>
    <dbReference type="NCBI Taxonomy" id="3029084"/>
    <lineage>
        <taxon>Bacteria</taxon>
        <taxon>Thermotogati</taxon>
        <taxon>Synergistota</taxon>
        <taxon>Synergistia</taxon>
        <taxon>Synergistales</taxon>
        <taxon>Aminithiophilaceae</taxon>
        <taxon>Aminithiophilus</taxon>
    </lineage>
</organism>
<gene>
    <name evidence="3" type="ORF">KAR29_00750</name>
</gene>
<dbReference type="InterPro" id="IPR042099">
    <property type="entry name" value="ANL_N_sf"/>
</dbReference>
<dbReference type="AlphaFoldDB" id="A0A9Q7AR69"/>
<dbReference type="EMBL" id="CP072943">
    <property type="protein sequence ID" value="QTX32511.1"/>
    <property type="molecule type" value="Genomic_DNA"/>
</dbReference>
<evidence type="ECO:0000313" key="3">
    <source>
        <dbReference type="EMBL" id="QTX32511.1"/>
    </source>
</evidence>
<accession>A0A9Q7AR69</accession>
<evidence type="ECO:0000259" key="2">
    <source>
        <dbReference type="Pfam" id="PF00501"/>
    </source>
</evidence>
<evidence type="ECO:0000313" key="4">
    <source>
        <dbReference type="Proteomes" id="UP000671879"/>
    </source>
</evidence>
<dbReference type="Pfam" id="PF05893">
    <property type="entry name" value="LuxC"/>
    <property type="match status" value="1"/>
</dbReference>
<dbReference type="SUPFAM" id="SSF53720">
    <property type="entry name" value="ALDH-like"/>
    <property type="match status" value="1"/>
</dbReference>
<dbReference type="Proteomes" id="UP000671879">
    <property type="component" value="Chromosome"/>
</dbReference>
<name>A0A9Q7AR69_9BACT</name>
<dbReference type="SUPFAM" id="SSF56801">
    <property type="entry name" value="Acetyl-CoA synthetase-like"/>
    <property type="match status" value="1"/>
</dbReference>
<keyword evidence="1" id="KW-0521">NADP</keyword>
<dbReference type="Gene3D" id="3.40.50.12780">
    <property type="entry name" value="N-terminal domain of ligase-like"/>
    <property type="match status" value="1"/>
</dbReference>
<dbReference type="Pfam" id="PF00501">
    <property type="entry name" value="AMP-binding"/>
    <property type="match status" value="1"/>
</dbReference>
<dbReference type="PANTHER" id="PTHR43845:SF1">
    <property type="entry name" value="BLR5969 PROTEIN"/>
    <property type="match status" value="1"/>
</dbReference>
<reference evidence="4" key="1">
    <citation type="submission" date="2021-04" db="EMBL/GenBank/DDBJ databases">
        <title>A novel Synergistetes isolate from a pyrite-forming mixed culture.</title>
        <authorList>
            <person name="Bunk B."/>
            <person name="Sproer C."/>
            <person name="Spring S."/>
            <person name="Pester M."/>
        </authorList>
    </citation>
    <scope>NUCLEOTIDE SEQUENCE [LARGE SCALE GENOMIC DNA]</scope>
    <source>
        <strain evidence="4">J.5.4.2-T.3.5.2</strain>
    </source>
</reference>
<keyword evidence="4" id="KW-1185">Reference proteome</keyword>
<dbReference type="InterPro" id="IPR000873">
    <property type="entry name" value="AMP-dep_synth/lig_dom"/>
</dbReference>
<protein>
    <submittedName>
        <fullName evidence="3">Acyl-CoA reductase</fullName>
    </submittedName>
</protein>
<sequence length="880" mass="96458">MDQQAHFFFGTWERGGDLPLERARRWLNPGRLRERSASFRRVPLERILTALERTGRLLTDPSGPYRRRILDAMPDVTGYSPELVERATEALSTLLSRDFLKERLTCLGDPYTLDHWVKLPRSGSARALPLGSICHVAAGNIFLGSIDSLLLGLITKNVNILKLSRQDMVFPFLFLEALMEAEEAGEISSHLAFTYWSRSNQAVTDLVKGGAFDAILLFGGEEAVREYKSGLAPQTELLAFGPKVSFAVVASGLTDKALDEAARGFALDVCLWEQRACTSCQNLFVEGGPEAAEPFARRLFDALEALSLTLPPGRIDLDEAVEIGKEREQARWRAFNGEGSLFEGKRGSHTVLVGRGADIIPSPLNRTIYVNAVDDLEDLTRGNLRGMTWYLSTAGVAAPPRRLEPLVESLASLGVLRFCKPGTMGLGFDGTAPHDGVHIPLKLVRLVNREDLPSDLLGQSRVGGGAREALLLSRLNAVVAKAMRAPFYARHLAGVKLPLRSLEAFAELPLLEKSHLVDHCPPADMAMITDPASPFYVFASGGTSGKPRYVLWTPEEFAFSGKVTGEGFRAMGLGRGDRVANLLRAGALWTGFLAFNRALEETGCQILSMTCNQSPEETLALLDEHRPNAVMAMSSALLALADAALRRGWTGSIEKVYFTGEPLPEAGREVMRRVFGCSTLASPLYGAVEIGPMGYPCEAITDPTVFHVAEDWCHTEIVDGEIVATTLTRELHPLIRFRIGDRAAWVDGPCPCGRHWPRLRLLGRTGDYVRVHFGKLYVEEVEKALEPFRGLSSDFQIGVAPLGTKAKVTFSVEVLDASLVGDGALEGAILEAIVERAKVYRDPRNRELEELSVSLVPAQSLERVARTGKIRRIVDGRLPE</sequence>
<dbReference type="InterPro" id="IPR016161">
    <property type="entry name" value="Ald_DH/histidinol_DH"/>
</dbReference>
<evidence type="ECO:0000256" key="1">
    <source>
        <dbReference type="ARBA" id="ARBA00022857"/>
    </source>
</evidence>
<dbReference type="GO" id="GO:0003995">
    <property type="term" value="F:acyl-CoA dehydrogenase activity"/>
    <property type="evidence" value="ECO:0007669"/>
    <property type="project" value="InterPro"/>
</dbReference>
<dbReference type="RefSeq" id="WP_274373749.1">
    <property type="nucleotide sequence ID" value="NZ_CP072943.1"/>
</dbReference>
<dbReference type="PANTHER" id="PTHR43845">
    <property type="entry name" value="BLR5969 PROTEIN"/>
    <property type="match status" value="1"/>
</dbReference>
<dbReference type="InterPro" id="IPR045851">
    <property type="entry name" value="AMP-bd_C_sf"/>
</dbReference>
<dbReference type="InterPro" id="IPR008670">
    <property type="entry name" value="CoA_reduct_LuxC"/>
</dbReference>
<dbReference type="GO" id="GO:0008218">
    <property type="term" value="P:bioluminescence"/>
    <property type="evidence" value="ECO:0007669"/>
    <property type="project" value="InterPro"/>
</dbReference>
<dbReference type="KEGG" id="aram:KAR29_00750"/>